<dbReference type="RefSeq" id="WP_320941064.1">
    <property type="nucleotide sequence ID" value="NZ_BAABEU010000010.1"/>
</dbReference>
<evidence type="ECO:0000259" key="1">
    <source>
        <dbReference type="Pfam" id="PF01471"/>
    </source>
</evidence>
<dbReference type="SUPFAM" id="SSF47090">
    <property type="entry name" value="PGBD-like"/>
    <property type="match status" value="3"/>
</dbReference>
<name>A0ABZ0SHW0_9MICO</name>
<evidence type="ECO:0000313" key="2">
    <source>
        <dbReference type="EMBL" id="WPR88344.1"/>
    </source>
</evidence>
<dbReference type="InterPro" id="IPR036365">
    <property type="entry name" value="PGBD-like_sf"/>
</dbReference>
<protein>
    <submittedName>
        <fullName evidence="2">Peptidoglycan-binding protein</fullName>
    </submittedName>
</protein>
<dbReference type="EMBL" id="CP139368">
    <property type="protein sequence ID" value="WPR88344.1"/>
    <property type="molecule type" value="Genomic_DNA"/>
</dbReference>
<dbReference type="Gene3D" id="1.10.101.10">
    <property type="entry name" value="PGBD-like superfamily/PGBD"/>
    <property type="match status" value="3"/>
</dbReference>
<dbReference type="InterPro" id="IPR002477">
    <property type="entry name" value="Peptidoglycan-bd-like"/>
</dbReference>
<reference evidence="2 3" key="1">
    <citation type="submission" date="2023-11" db="EMBL/GenBank/DDBJ databases">
        <title>Genome sequence of Microbacterium rhizosphaerae KACC 19337.</title>
        <authorList>
            <person name="Choi H."/>
            <person name="Kim S."/>
            <person name="Kim Y."/>
            <person name="Kwon S.-W."/>
            <person name="Heo J."/>
        </authorList>
    </citation>
    <scope>NUCLEOTIDE SEQUENCE [LARGE SCALE GENOMIC DNA]</scope>
    <source>
        <strain evidence="2 3">KACC 19337</strain>
    </source>
</reference>
<gene>
    <name evidence="2" type="ORF">SM116_11185</name>
</gene>
<accession>A0ABZ0SHW0</accession>
<feature type="domain" description="Peptidoglycan binding-like" evidence="1">
    <location>
        <begin position="226"/>
        <end position="266"/>
    </location>
</feature>
<organism evidence="2 3">
    <name type="scientific">Microbacterium rhizosphaerae</name>
    <dbReference type="NCBI Taxonomy" id="1678237"/>
    <lineage>
        <taxon>Bacteria</taxon>
        <taxon>Bacillati</taxon>
        <taxon>Actinomycetota</taxon>
        <taxon>Actinomycetes</taxon>
        <taxon>Micrococcales</taxon>
        <taxon>Microbacteriaceae</taxon>
        <taxon>Microbacterium</taxon>
    </lineage>
</organism>
<evidence type="ECO:0000313" key="3">
    <source>
        <dbReference type="Proteomes" id="UP001323798"/>
    </source>
</evidence>
<dbReference type="Proteomes" id="UP001323798">
    <property type="component" value="Chromosome"/>
</dbReference>
<keyword evidence="3" id="KW-1185">Reference proteome</keyword>
<feature type="domain" description="Peptidoglycan binding-like" evidence="1">
    <location>
        <begin position="15"/>
        <end position="66"/>
    </location>
</feature>
<sequence>MNIEPWATLQQNTTDPRVPSLQYLLRAHGHPLTVDGVFGPLTAAAVKSVQASAGLVQDGVVGPLTWPLTVVQTQVGSTGDAVRAVQSLGLLRFPGDAPLMVDGSFGPETEDHVRNFQMSWGLTTDGRAGEQTWSFLMMAPGSWPLVMQGATTDDNWRVLAAQYLLRARGASIAADGVFGPMSGAALEAFQHTIRSSDFGTTVGQLDWPHLIATVHTGSTGDSVRALQSLLSVTIDGIFGPETDTAVRQFQASFAPPADGIAGPVTWHNLTVPIFE</sequence>
<dbReference type="InterPro" id="IPR036366">
    <property type="entry name" value="PGBDSf"/>
</dbReference>
<proteinExistence type="predicted"/>
<dbReference type="Pfam" id="PF01471">
    <property type="entry name" value="PG_binding_1"/>
    <property type="match status" value="3"/>
</dbReference>
<feature type="domain" description="Peptidoglycan binding-like" evidence="1">
    <location>
        <begin position="79"/>
        <end position="136"/>
    </location>
</feature>